<dbReference type="InterPro" id="IPR016024">
    <property type="entry name" value="ARM-type_fold"/>
</dbReference>
<dbReference type="STRING" id="1754190.A0A1Y2D208"/>
<dbReference type="GO" id="GO:0005737">
    <property type="term" value="C:cytoplasm"/>
    <property type="evidence" value="ECO:0007669"/>
    <property type="project" value="UniProtKB-SubCell"/>
</dbReference>
<evidence type="ECO:0000256" key="9">
    <source>
        <dbReference type="SAM" id="Phobius"/>
    </source>
</evidence>
<keyword evidence="4" id="KW-0813">Transport</keyword>
<dbReference type="PANTHER" id="PTHR12596:SF1">
    <property type="entry name" value="EXPORTIN-4"/>
    <property type="match status" value="1"/>
</dbReference>
<sequence length="1057" mass="122952">MEFQDIQRQIEEACNQTTNVSTRAIGEQTILNFKNTSNNLIPTRYILENTTIPIVQFHMIKTIQEVILRDYVIFPHKEVIQIIEYLFNFTISHLQNLERFIKNELLHTISAIIKRSWLDENQIIKKNCLSKIFQLIKSENSMKELAILFFSNFLEEFSSDKATKIGLPYNFHVQCRKLFEEMELKQIFETVIGVINQVISNSSWESDRSSLELLSACVITLEKIFNWNFSVLSSNLSSFNIRQGFDDDNQHVKTLFPDSWSDIFSRPDIIQILFKICNLTIDHQAITHVSRQCLIQLSGLSCGIFKTDNEKKAYVSQIIQGVIYLIEFFSGLSIYNENYGQMLYDISKMIRRIFYNYKLNIIGDLPEFYEFINGSKNITMICLNNMESEESDILYDSVDAFDELLYTWTSLITQSNEFMEKGISNNVINDFIQYLKQTCMDIFTRYIDFRLKLSELNLEEVDNGFTDEELYGDQMRFIAIIARFIPDMSLKKIKDIYNDRFANYKDLMERDNLDYNQNISLQYLHEHIYWLTLITGHILTDDAVSEHPLVDQSLMKYSLLKFQEGNSIDDIVDLSNIILTIFDYVSIGVNDKRVMNCSPLVTETFLWFIERWIPTYLFINKGDYKANFCCPILLNNYSVSEGNGTQVLEFIVQKLYSNICLWNSEESLIQQAVKVLNALSKSSVITEIMTKFNVFKEMTKFFLYKLYNLPPAVHSEVIRINSVIMSNQANEDDIKGYYNILGQALENHINSVLNRPDFSKVYQNPDVIEQVLNTLEMFEGLALSINERNCIYIFSFSSCYITSFIQLFNVYRNDNSVKLNIFRFFNSLIANTIPESLTRDQITALYQSLIEFFNVFHNCSQNKDSQSKTEQDEIHDIIMSALELVVNIISIGDNSTIDEISIDSGDVIYNAMSIIIPMITEKLLLQTDLCIKYIEVISDLIEFYPTKLSKYAETLLPSIIKSLEFGINSVIYDVAEVTFSALLNLSQYYISQKLQDINVTEFLEISLNRLLESTMKTLLFENIDQDLIGPASSSLLAMITARKVLYIYIYIYLFFFF</sequence>
<dbReference type="AlphaFoldDB" id="A0A1Y2D208"/>
<dbReference type="GO" id="GO:0006611">
    <property type="term" value="P:protein export from nucleus"/>
    <property type="evidence" value="ECO:0007669"/>
    <property type="project" value="TreeGrafter"/>
</dbReference>
<dbReference type="EMBL" id="MCOG01000091">
    <property type="protein sequence ID" value="ORY53319.1"/>
    <property type="molecule type" value="Genomic_DNA"/>
</dbReference>
<dbReference type="OrthoDB" id="5548448at2759"/>
<comment type="caution">
    <text evidence="10">The sequence shown here is derived from an EMBL/GenBank/DDBJ whole genome shotgun (WGS) entry which is preliminary data.</text>
</comment>
<dbReference type="SUPFAM" id="SSF48371">
    <property type="entry name" value="ARM repeat"/>
    <property type="match status" value="1"/>
</dbReference>
<keyword evidence="9" id="KW-1133">Transmembrane helix</keyword>
<comment type="subcellular location">
    <subcellularLocation>
        <location evidence="2">Cytoplasm</location>
    </subcellularLocation>
    <subcellularLocation>
        <location evidence="1">Nucleus</location>
    </subcellularLocation>
</comment>
<keyword evidence="9" id="KW-0472">Membrane</keyword>
<organism evidence="10 11">
    <name type="scientific">Neocallimastix californiae</name>
    <dbReference type="NCBI Taxonomy" id="1754190"/>
    <lineage>
        <taxon>Eukaryota</taxon>
        <taxon>Fungi</taxon>
        <taxon>Fungi incertae sedis</taxon>
        <taxon>Chytridiomycota</taxon>
        <taxon>Chytridiomycota incertae sedis</taxon>
        <taxon>Neocallimastigomycetes</taxon>
        <taxon>Neocallimastigales</taxon>
        <taxon>Neocallimastigaceae</taxon>
        <taxon>Neocallimastix</taxon>
    </lineage>
</organism>
<dbReference type="Proteomes" id="UP000193920">
    <property type="component" value="Unassembled WGS sequence"/>
</dbReference>
<dbReference type="InterPro" id="IPR044189">
    <property type="entry name" value="XPO4/7-like"/>
</dbReference>
<feature type="transmembrane region" description="Helical" evidence="9">
    <location>
        <begin position="1035"/>
        <end position="1055"/>
    </location>
</feature>
<keyword evidence="6" id="KW-0653">Protein transport</keyword>
<evidence type="ECO:0000256" key="5">
    <source>
        <dbReference type="ARBA" id="ARBA00022490"/>
    </source>
</evidence>
<name>A0A1Y2D208_9FUNG</name>
<evidence type="ECO:0000313" key="11">
    <source>
        <dbReference type="Proteomes" id="UP000193920"/>
    </source>
</evidence>
<dbReference type="GO" id="GO:0005049">
    <property type="term" value="F:nuclear export signal receptor activity"/>
    <property type="evidence" value="ECO:0007669"/>
    <property type="project" value="InterPro"/>
</dbReference>
<accession>A0A1Y2D208</accession>
<evidence type="ECO:0000256" key="1">
    <source>
        <dbReference type="ARBA" id="ARBA00004123"/>
    </source>
</evidence>
<comment type="similarity">
    <text evidence="3">Belongs to the exportin family.</text>
</comment>
<protein>
    <recommendedName>
        <fullName evidence="8">Exportin-4</fullName>
    </recommendedName>
</protein>
<evidence type="ECO:0000256" key="4">
    <source>
        <dbReference type="ARBA" id="ARBA00022448"/>
    </source>
</evidence>
<keyword evidence="7" id="KW-0539">Nucleus</keyword>
<proteinExistence type="inferred from homology"/>
<keyword evidence="11" id="KW-1185">Reference proteome</keyword>
<evidence type="ECO:0000256" key="3">
    <source>
        <dbReference type="ARBA" id="ARBA00009466"/>
    </source>
</evidence>
<evidence type="ECO:0000256" key="2">
    <source>
        <dbReference type="ARBA" id="ARBA00004496"/>
    </source>
</evidence>
<evidence type="ECO:0000256" key="7">
    <source>
        <dbReference type="ARBA" id="ARBA00023242"/>
    </source>
</evidence>
<evidence type="ECO:0000256" key="8">
    <source>
        <dbReference type="ARBA" id="ARBA00040444"/>
    </source>
</evidence>
<keyword evidence="9" id="KW-0812">Transmembrane</keyword>
<reference evidence="10 11" key="1">
    <citation type="submission" date="2016-08" db="EMBL/GenBank/DDBJ databases">
        <title>A Parts List for Fungal Cellulosomes Revealed by Comparative Genomics.</title>
        <authorList>
            <consortium name="DOE Joint Genome Institute"/>
            <person name="Haitjema C.H."/>
            <person name="Gilmore S.P."/>
            <person name="Henske J.K."/>
            <person name="Solomon K.V."/>
            <person name="De Groot R."/>
            <person name="Kuo A."/>
            <person name="Mondo S.J."/>
            <person name="Salamov A.A."/>
            <person name="Labutti K."/>
            <person name="Zhao Z."/>
            <person name="Chiniquy J."/>
            <person name="Barry K."/>
            <person name="Brewer H.M."/>
            <person name="Purvine S.O."/>
            <person name="Wright A.T."/>
            <person name="Boxma B."/>
            <person name="Van Alen T."/>
            <person name="Hackstein J.H."/>
            <person name="Baker S.E."/>
            <person name="Grigoriev I.V."/>
            <person name="O'Malley M.A."/>
        </authorList>
    </citation>
    <scope>NUCLEOTIDE SEQUENCE [LARGE SCALE GENOMIC DNA]</scope>
    <source>
        <strain evidence="10 11">G1</strain>
    </source>
</reference>
<gene>
    <name evidence="10" type="ORF">LY90DRAFT_284981</name>
</gene>
<dbReference type="GO" id="GO:0005643">
    <property type="term" value="C:nuclear pore"/>
    <property type="evidence" value="ECO:0007669"/>
    <property type="project" value="TreeGrafter"/>
</dbReference>
<keyword evidence="5" id="KW-0963">Cytoplasm</keyword>
<evidence type="ECO:0000256" key="6">
    <source>
        <dbReference type="ARBA" id="ARBA00022927"/>
    </source>
</evidence>
<dbReference type="PANTHER" id="PTHR12596">
    <property type="entry name" value="EXPORTIN 4,7-RELATED"/>
    <property type="match status" value="1"/>
</dbReference>
<dbReference type="InterPro" id="IPR011989">
    <property type="entry name" value="ARM-like"/>
</dbReference>
<evidence type="ECO:0000313" key="10">
    <source>
        <dbReference type="EMBL" id="ORY53319.1"/>
    </source>
</evidence>
<dbReference type="Gene3D" id="1.25.10.10">
    <property type="entry name" value="Leucine-rich Repeat Variant"/>
    <property type="match status" value="2"/>
</dbReference>